<proteinExistence type="predicted"/>
<feature type="transmembrane region" description="Helical" evidence="3">
    <location>
        <begin position="497"/>
        <end position="515"/>
    </location>
</feature>
<keyword evidence="3" id="KW-0472">Membrane</keyword>
<feature type="transmembrane region" description="Helical" evidence="3">
    <location>
        <begin position="263"/>
        <end position="284"/>
    </location>
</feature>
<dbReference type="PANTHER" id="PTHR35859:SF1">
    <property type="entry name" value="NONSELECTIVE CATION CHANNEL PROTEIN"/>
    <property type="match status" value="1"/>
</dbReference>
<feature type="region of interest" description="Disordered" evidence="2">
    <location>
        <begin position="610"/>
        <end position="652"/>
    </location>
</feature>
<dbReference type="Pfam" id="PF23190">
    <property type="entry name" value="LHD_TRPY1"/>
    <property type="match status" value="1"/>
</dbReference>
<protein>
    <recommendedName>
        <fullName evidence="8">Polycystin cation channel PKD1/PKD2 domain-containing protein</fullName>
    </recommendedName>
</protein>
<dbReference type="Pfam" id="PF23317">
    <property type="entry name" value="YVC1_C"/>
    <property type="match status" value="1"/>
</dbReference>
<evidence type="ECO:0008006" key="8">
    <source>
        <dbReference type="Google" id="ProtNLM"/>
    </source>
</evidence>
<dbReference type="STRING" id="1314781.A0A165JDY4"/>
<name>A0A165JDY4_EXIGL</name>
<feature type="domain" description="YVC1 N-terminal linker helical" evidence="4">
    <location>
        <begin position="101"/>
        <end position="224"/>
    </location>
</feature>
<feature type="transmembrane region" description="Helical" evidence="3">
    <location>
        <begin position="521"/>
        <end position="541"/>
    </location>
</feature>
<evidence type="ECO:0000256" key="2">
    <source>
        <dbReference type="SAM" id="MobiDB-lite"/>
    </source>
</evidence>
<gene>
    <name evidence="6" type="ORF">EXIGLDRAFT_739859</name>
</gene>
<keyword evidence="7" id="KW-1185">Reference proteome</keyword>
<dbReference type="AlphaFoldDB" id="A0A165JDY4"/>
<evidence type="ECO:0000259" key="4">
    <source>
        <dbReference type="Pfam" id="PF23190"/>
    </source>
</evidence>
<dbReference type="OrthoDB" id="2373987at2759"/>
<dbReference type="Proteomes" id="UP000077266">
    <property type="component" value="Unassembled WGS sequence"/>
</dbReference>
<feature type="transmembrane region" description="Helical" evidence="3">
    <location>
        <begin position="434"/>
        <end position="456"/>
    </location>
</feature>
<dbReference type="InterPro" id="IPR056336">
    <property type="entry name" value="YVC1_C"/>
</dbReference>
<feature type="domain" description="Calcium channel YVC1-like C-terminal transmembrane" evidence="5">
    <location>
        <begin position="272"/>
        <end position="540"/>
    </location>
</feature>
<keyword evidence="1" id="KW-0175">Coiled coil</keyword>
<evidence type="ECO:0000256" key="1">
    <source>
        <dbReference type="SAM" id="Coils"/>
    </source>
</evidence>
<accession>A0A165JDY4</accession>
<evidence type="ECO:0000313" key="7">
    <source>
        <dbReference type="Proteomes" id="UP000077266"/>
    </source>
</evidence>
<dbReference type="InterPro" id="IPR056337">
    <property type="entry name" value="LHD_YVC1"/>
</dbReference>
<feature type="transmembrane region" description="Helical" evidence="3">
    <location>
        <begin position="370"/>
        <end position="393"/>
    </location>
</feature>
<keyword evidence="3" id="KW-1133">Transmembrane helix</keyword>
<dbReference type="InParanoid" id="A0A165JDY4"/>
<dbReference type="InterPro" id="IPR052971">
    <property type="entry name" value="TRP_calcium_channel"/>
</dbReference>
<feature type="coiled-coil region" evidence="1">
    <location>
        <begin position="669"/>
        <end position="715"/>
    </location>
</feature>
<keyword evidence="3" id="KW-0812">Transmembrane</keyword>
<dbReference type="EMBL" id="KV425968">
    <property type="protein sequence ID" value="KZV94710.1"/>
    <property type="molecule type" value="Genomic_DNA"/>
</dbReference>
<reference evidence="6 7" key="1">
    <citation type="journal article" date="2016" name="Mol. Biol. Evol.">
        <title>Comparative Genomics of Early-Diverging Mushroom-Forming Fungi Provides Insights into the Origins of Lignocellulose Decay Capabilities.</title>
        <authorList>
            <person name="Nagy L.G."/>
            <person name="Riley R."/>
            <person name="Tritt A."/>
            <person name="Adam C."/>
            <person name="Daum C."/>
            <person name="Floudas D."/>
            <person name="Sun H."/>
            <person name="Yadav J.S."/>
            <person name="Pangilinan J."/>
            <person name="Larsson K.H."/>
            <person name="Matsuura K."/>
            <person name="Barry K."/>
            <person name="Labutti K."/>
            <person name="Kuo R."/>
            <person name="Ohm R.A."/>
            <person name="Bhattacharya S.S."/>
            <person name="Shirouzu T."/>
            <person name="Yoshinaga Y."/>
            <person name="Martin F.M."/>
            <person name="Grigoriev I.V."/>
            <person name="Hibbett D.S."/>
        </authorList>
    </citation>
    <scope>NUCLEOTIDE SEQUENCE [LARGE SCALE GENOMIC DNA]</scope>
    <source>
        <strain evidence="6 7">HHB12029</strain>
    </source>
</reference>
<evidence type="ECO:0000259" key="5">
    <source>
        <dbReference type="Pfam" id="PF23317"/>
    </source>
</evidence>
<organism evidence="6 7">
    <name type="scientific">Exidia glandulosa HHB12029</name>
    <dbReference type="NCBI Taxonomy" id="1314781"/>
    <lineage>
        <taxon>Eukaryota</taxon>
        <taxon>Fungi</taxon>
        <taxon>Dikarya</taxon>
        <taxon>Basidiomycota</taxon>
        <taxon>Agaricomycotina</taxon>
        <taxon>Agaricomycetes</taxon>
        <taxon>Auriculariales</taxon>
        <taxon>Exidiaceae</taxon>
        <taxon>Exidia</taxon>
    </lineage>
</organism>
<sequence length="737" mass="83062">MADGLMEWMRKLGLAEICDEEGHGLLGRSLHGLGRRRFFPLFPRLGLAFRRGLAPGLPWGRLGIVLRVLAPGFPLGRFTAGDVNFAVVRPCVVKWARLNNLATVYALFVVRGRFLTRIESDLANAGIWSARAMFCELVATKVLRRFATSGPYELVAALTTSWDPLAGASESAVQSVRDIIKDEDDMFQPASALEAAISTKAKHFLSSALVQKVIYDIWSGNIEFSTLSTRAVLADNYKTRQIEFYDCMKGPVLNHYRLRVPKYGAILEFLNFAVLFVTFLLCMFNQDLDNVTVWEIVLSVMAIAFALEEYTAAQEHGLNTITQITIFLFYVGYRLQGLLHNDRAASDLAFDILACEALILFPRYDFALQGMIKEFCFFIFLAAICFSGLLFTLWKLAAGTWKVKAIAWLMVQIWFGNTYLSFQQAESFHPLFGPILMVMFAAMANTLLITILISILSNTFSRIDANANQEYLFQFAVTTMEGVKGDALFCYQPPFNLLAYAILYPASFILDAHAFHRLNVFLMRLTCFPILLVITAYERYFARGQKWRESSHDVGQSIVAALPRSLKHSALFEAVVGSQSNVEVELIEPEEDESDEGHILRSYASRETFHRESPYQTPGDHTPIRPSRRATSLTPQGGASPLRNNFPLPGNGDRARPLARLFARRPVSEAFAERQLDAVSRRLEQVADNMKDLQVHRIKDDMKELQERQARIENLLMMLTRGMRGEGTVGTPNSIRR</sequence>
<evidence type="ECO:0000256" key="3">
    <source>
        <dbReference type="SAM" id="Phobius"/>
    </source>
</evidence>
<evidence type="ECO:0000313" key="6">
    <source>
        <dbReference type="EMBL" id="KZV94710.1"/>
    </source>
</evidence>
<dbReference type="PANTHER" id="PTHR35859">
    <property type="entry name" value="NONSELECTIVE CATION CHANNEL PROTEIN"/>
    <property type="match status" value="1"/>
</dbReference>